<protein>
    <submittedName>
        <fullName evidence="1">Uncharacterized protein</fullName>
    </submittedName>
</protein>
<evidence type="ECO:0000313" key="2">
    <source>
        <dbReference type="Proteomes" id="UP000288429"/>
    </source>
</evidence>
<dbReference type="Proteomes" id="UP000288429">
    <property type="component" value="Unassembled WGS sequence"/>
</dbReference>
<comment type="caution">
    <text evidence="1">The sequence shown here is derived from an EMBL/GenBank/DDBJ whole genome shotgun (WGS) entry which is preliminary data.</text>
</comment>
<keyword evidence="2" id="KW-1185">Reference proteome</keyword>
<proteinExistence type="predicted"/>
<dbReference type="EMBL" id="NIZV01000534">
    <property type="protein sequence ID" value="RSL86301.1"/>
    <property type="molecule type" value="Genomic_DNA"/>
</dbReference>
<reference evidence="1 2" key="1">
    <citation type="submission" date="2017-06" db="EMBL/GenBank/DDBJ databases">
        <title>Cmopartive genomic analysis of Ambrosia Fusariam Clade fungi.</title>
        <authorList>
            <person name="Stajich J.E."/>
            <person name="Carrillo J."/>
            <person name="Kijimoto T."/>
            <person name="Eskalen A."/>
            <person name="O'Donnell K."/>
            <person name="Kasson M."/>
        </authorList>
    </citation>
    <scope>NUCLEOTIDE SEQUENCE [LARGE SCALE GENOMIC DNA]</scope>
    <source>
        <strain evidence="1 2">NRRL 20438</strain>
    </source>
</reference>
<dbReference type="AlphaFoldDB" id="A0A428S8Z3"/>
<gene>
    <name evidence="1" type="ORF">CDV31_016415</name>
</gene>
<name>A0A428S8Z3_9HYPO</name>
<evidence type="ECO:0000313" key="1">
    <source>
        <dbReference type="EMBL" id="RSL86301.1"/>
    </source>
</evidence>
<organism evidence="1 2">
    <name type="scientific">Fusarium ambrosium</name>
    <dbReference type="NCBI Taxonomy" id="131363"/>
    <lineage>
        <taxon>Eukaryota</taxon>
        <taxon>Fungi</taxon>
        <taxon>Dikarya</taxon>
        <taxon>Ascomycota</taxon>
        <taxon>Pezizomycotina</taxon>
        <taxon>Sordariomycetes</taxon>
        <taxon>Hypocreomycetidae</taxon>
        <taxon>Hypocreales</taxon>
        <taxon>Nectriaceae</taxon>
        <taxon>Fusarium</taxon>
        <taxon>Fusarium solani species complex</taxon>
    </lineage>
</organism>
<sequence length="152" mass="17504">MPHPGSLLRRVLRRPVRRTVPQSPMHFNIAVMVSDERKWLADNCLFPEKLNTVSDGEGYEYSLHMNYEVHTEDTTGVLLPLLQAQQYNKDTSVWAVAPWPKKVVARIHGIIIVDGQEDDMLKLFLSLQIPVVPRPKSWQPWVLVRDIIQAQS</sequence>
<accession>A0A428S8Z3</accession>